<dbReference type="InterPro" id="IPR011060">
    <property type="entry name" value="RibuloseP-bd_barrel"/>
</dbReference>
<evidence type="ECO:0000256" key="4">
    <source>
        <dbReference type="ARBA" id="ARBA00009667"/>
    </source>
</evidence>
<dbReference type="InterPro" id="IPR006063">
    <property type="entry name" value="HisA_bact_arch"/>
</dbReference>
<protein>
    <recommendedName>
        <fullName evidence="9 11">1-(5-phosphoribosyl)-5-[(5-phosphoribosylamino)methylideneamino] imidazole-4-carboxamide isomerase</fullName>
        <ecNumber evidence="9 11">5.3.1.16</ecNumber>
    </recommendedName>
    <alternativeName>
        <fullName evidence="9">Phosphoribosylformimino-5-aminoimidazole carboxamide ribotide isomerase</fullName>
    </alternativeName>
</protein>
<evidence type="ECO:0000256" key="10">
    <source>
        <dbReference type="RuleBase" id="RU003657"/>
    </source>
</evidence>
<evidence type="ECO:0000256" key="3">
    <source>
        <dbReference type="ARBA" id="ARBA00005133"/>
    </source>
</evidence>
<dbReference type="EC" id="5.3.1.16" evidence="9 11"/>
<evidence type="ECO:0000256" key="8">
    <source>
        <dbReference type="ARBA" id="ARBA00023235"/>
    </source>
</evidence>
<gene>
    <name evidence="9 12" type="primary">hisA</name>
    <name evidence="12" type="ORF">WL1483_2114</name>
</gene>
<keyword evidence="5 9" id="KW-0963">Cytoplasm</keyword>
<dbReference type="NCBIfam" id="TIGR00007">
    <property type="entry name" value="1-(5-phosphoribosyl)-5-[(5-phosphoribosylamino)methylideneamino]imidazole-4-carboxamide isomerase"/>
    <property type="match status" value="1"/>
</dbReference>
<dbReference type="InterPro" id="IPR006062">
    <property type="entry name" value="His_biosynth"/>
</dbReference>
<reference evidence="13" key="1">
    <citation type="submission" date="2015-10" db="EMBL/GenBank/DDBJ databases">
        <title>Complete Genome Sequence of Aeromonas schubertii strain WL1483.</title>
        <authorList>
            <person name="Liu L."/>
        </authorList>
    </citation>
    <scope>NUCLEOTIDE SEQUENCE [LARGE SCALE GENOMIC DNA]</scope>
    <source>
        <strain evidence="13">WL1483</strain>
    </source>
</reference>
<dbReference type="UniPathway" id="UPA00031">
    <property type="reaction ID" value="UER00009"/>
</dbReference>
<dbReference type="EMBL" id="CP013067">
    <property type="protein sequence ID" value="ALP41533.1"/>
    <property type="molecule type" value="Genomic_DNA"/>
</dbReference>
<dbReference type="FunFam" id="3.20.20.70:FF:000009">
    <property type="entry name" value="1-(5-phosphoribosyl)-5-[(5-phosphoribosylamino)methylideneamino] imidazole-4-carboxamide isomerase"/>
    <property type="match status" value="1"/>
</dbReference>
<proteinExistence type="inferred from homology"/>
<dbReference type="PATRIC" id="fig|652.5.peg.1822"/>
<name>A0A0S2SIR0_9GAMM</name>
<comment type="catalytic activity">
    <reaction evidence="1 9 11">
        <text>1-(5-phospho-beta-D-ribosyl)-5-[(5-phospho-beta-D-ribosylamino)methylideneamino]imidazole-4-carboxamide = 5-[(5-phospho-1-deoxy-D-ribulos-1-ylimino)methylamino]-1-(5-phospho-beta-D-ribosyl)imidazole-4-carboxamide</text>
        <dbReference type="Rhea" id="RHEA:15469"/>
        <dbReference type="ChEBI" id="CHEBI:58435"/>
        <dbReference type="ChEBI" id="CHEBI:58525"/>
        <dbReference type="EC" id="5.3.1.16"/>
    </reaction>
</comment>
<keyword evidence="6 9" id="KW-0028">Amino-acid biosynthesis</keyword>
<organism evidence="12 13">
    <name type="scientific">Aeromonas schubertii</name>
    <dbReference type="NCBI Taxonomy" id="652"/>
    <lineage>
        <taxon>Bacteria</taxon>
        <taxon>Pseudomonadati</taxon>
        <taxon>Pseudomonadota</taxon>
        <taxon>Gammaproteobacteria</taxon>
        <taxon>Aeromonadales</taxon>
        <taxon>Aeromonadaceae</taxon>
        <taxon>Aeromonas</taxon>
    </lineage>
</organism>
<evidence type="ECO:0000256" key="11">
    <source>
        <dbReference type="RuleBase" id="RU003658"/>
    </source>
</evidence>
<dbReference type="GO" id="GO:0000162">
    <property type="term" value="P:L-tryptophan biosynthetic process"/>
    <property type="evidence" value="ECO:0007669"/>
    <property type="project" value="TreeGrafter"/>
</dbReference>
<keyword evidence="8 9" id="KW-0413">Isomerase</keyword>
<sequence>MTGMIIPAIDLINGQVVRLYQGDYGQKTEYSSDPQGRFDDYVDQGAQQLHLVDLDGAKNAAARQLPLLRELLASTAAPVQVGGGVRAEQDVADLLAAGANRVVVGSTAVKSPALVMGWMAQYGPERIVLALDVNIGSDGVRRIAVAGWQEQSDTTIESLIEAFLPAGLKHVLCTDISRDGTLAGTNVDLYRDLCARFPQVAFQASGGIGSLADIEALKGSGVAGIILGRALLEGKFTVAEAIACWANQEVC</sequence>
<evidence type="ECO:0000256" key="9">
    <source>
        <dbReference type="HAMAP-Rule" id="MF_01014"/>
    </source>
</evidence>
<evidence type="ECO:0000256" key="6">
    <source>
        <dbReference type="ARBA" id="ARBA00022605"/>
    </source>
</evidence>
<dbReference type="InterPro" id="IPR013785">
    <property type="entry name" value="Aldolase_TIM"/>
</dbReference>
<dbReference type="GO" id="GO:0000105">
    <property type="term" value="P:L-histidine biosynthetic process"/>
    <property type="evidence" value="ECO:0007669"/>
    <property type="project" value="UniProtKB-UniRule"/>
</dbReference>
<dbReference type="GO" id="GO:0005737">
    <property type="term" value="C:cytoplasm"/>
    <property type="evidence" value="ECO:0007669"/>
    <property type="project" value="UniProtKB-SubCell"/>
</dbReference>
<dbReference type="CDD" id="cd04732">
    <property type="entry name" value="HisA"/>
    <property type="match status" value="1"/>
</dbReference>
<comment type="similarity">
    <text evidence="4 9 10">Belongs to the HisA/HisF family.</text>
</comment>
<evidence type="ECO:0000313" key="13">
    <source>
        <dbReference type="Proteomes" id="UP000058114"/>
    </source>
</evidence>
<dbReference type="GO" id="GO:0003949">
    <property type="term" value="F:1-(5-phosphoribosyl)-5-[(5-phosphoribosylamino)methylideneamino]imidazole-4-carboxamide isomerase activity"/>
    <property type="evidence" value="ECO:0007669"/>
    <property type="project" value="UniProtKB-UniRule"/>
</dbReference>
<feature type="active site" description="Proton donor" evidence="9">
    <location>
        <position position="132"/>
    </location>
</feature>
<comment type="subcellular location">
    <subcellularLocation>
        <location evidence="2 9 11">Cytoplasm</location>
    </subcellularLocation>
</comment>
<evidence type="ECO:0000256" key="5">
    <source>
        <dbReference type="ARBA" id="ARBA00022490"/>
    </source>
</evidence>
<evidence type="ECO:0000256" key="7">
    <source>
        <dbReference type="ARBA" id="ARBA00023102"/>
    </source>
</evidence>
<dbReference type="SUPFAM" id="SSF51366">
    <property type="entry name" value="Ribulose-phoshate binding barrel"/>
    <property type="match status" value="1"/>
</dbReference>
<evidence type="ECO:0000313" key="12">
    <source>
        <dbReference type="EMBL" id="ALP41533.1"/>
    </source>
</evidence>
<dbReference type="AlphaFoldDB" id="A0A0S2SIR0"/>
<feature type="active site" description="Proton acceptor" evidence="9">
    <location>
        <position position="10"/>
    </location>
</feature>
<dbReference type="PANTHER" id="PTHR43090">
    <property type="entry name" value="1-(5-PHOSPHORIBOSYL)-5-[(5-PHOSPHORIBOSYLAMINO)METHYLIDENEAMINO] IMIDAZOLE-4-CARBOXAMIDE ISOMERASE"/>
    <property type="match status" value="1"/>
</dbReference>
<comment type="pathway">
    <text evidence="3 9 11">Amino-acid biosynthesis; L-histidine biosynthesis; L-histidine from 5-phospho-alpha-D-ribose 1-diphosphate: step 4/9.</text>
</comment>
<dbReference type="Gene3D" id="3.20.20.70">
    <property type="entry name" value="Aldolase class I"/>
    <property type="match status" value="1"/>
</dbReference>
<dbReference type="Proteomes" id="UP000058114">
    <property type="component" value="Chromosome"/>
</dbReference>
<dbReference type="Pfam" id="PF00977">
    <property type="entry name" value="His_biosynth"/>
    <property type="match status" value="1"/>
</dbReference>
<keyword evidence="7 9" id="KW-0368">Histidine biosynthesis</keyword>
<accession>A0A0S2SIR0</accession>
<evidence type="ECO:0000256" key="2">
    <source>
        <dbReference type="ARBA" id="ARBA00004496"/>
    </source>
</evidence>
<dbReference type="InterPro" id="IPR023016">
    <property type="entry name" value="HisA/PriA"/>
</dbReference>
<evidence type="ECO:0000256" key="1">
    <source>
        <dbReference type="ARBA" id="ARBA00000901"/>
    </source>
</evidence>
<dbReference type="PANTHER" id="PTHR43090:SF2">
    <property type="entry name" value="1-(5-PHOSPHORIBOSYL)-5-[(5-PHOSPHORIBOSYLAMINO)METHYLIDENEAMINO] IMIDAZOLE-4-CARBOXAMIDE ISOMERASE"/>
    <property type="match status" value="1"/>
</dbReference>
<dbReference type="InterPro" id="IPR044524">
    <property type="entry name" value="Isoase_HisA-like"/>
</dbReference>
<dbReference type="HAMAP" id="MF_01014">
    <property type="entry name" value="HisA"/>
    <property type="match status" value="1"/>
</dbReference>
<reference evidence="12 13" key="2">
    <citation type="journal article" date="2016" name="Genome Announc.">
        <title>Complete Genome Sequence of the Highly Virulent Aeromonas schubertii Strain WL1483, Isolated from Diseased Snakehead Fish (Channa argus) in China.</title>
        <authorList>
            <person name="Liu L."/>
            <person name="Li N."/>
            <person name="Zhang D."/>
            <person name="Fu X."/>
            <person name="Shi C."/>
            <person name="Lin Q."/>
            <person name="Hao G."/>
        </authorList>
    </citation>
    <scope>NUCLEOTIDE SEQUENCE [LARGE SCALE GENOMIC DNA]</scope>
    <source>
        <strain evidence="12 13">WL1483</strain>
    </source>
</reference>
<dbReference type="KEGG" id="asr:WL1483_2114"/>